<feature type="chain" id="PRO_5045036825" description="PKD domain-containing protein" evidence="6">
    <location>
        <begin position="26"/>
        <end position="1067"/>
    </location>
</feature>
<feature type="compositionally biased region" description="Acidic residues" evidence="5">
    <location>
        <begin position="349"/>
        <end position="359"/>
    </location>
</feature>
<evidence type="ECO:0000256" key="5">
    <source>
        <dbReference type="SAM" id="MobiDB-lite"/>
    </source>
</evidence>
<sequence length="1067" mass="108684">MNQKPNTIPHSLLAATVIVTGTATAGNVTLLPDAVNQLDSNTTSYSDANVTLTPLQGGVPATFNANAVRLGIDDFGTNVNAFNDPDTDATNGNGEEMRFEFAANAGLTGLSWDFARADGPSPDDGINISGFTSDPGVSIAGPGASASYSNGTVNIQLTGAAFVGTDGVLTLSNPGASAGATLLMTVADTTQAGAQFPITSISYEDAVPTKAPVLDPPLPPTLSPGVGVSTTLTASLEPGTAPGPSYVWEFDDGGGFVQVATTESYTFVAGPAADGDYRVTVTNAVGSDTATIAVTAIDDGDGIDNQWEVDNFGDFQTYGATDDVDQPTPDGLDNAGEFAAGTDPNNPDTDGDGLLDGDEAANNADPLVADTDGDGFSDGYEVNTAGTAANDPNDAPLVDSGRNSIGVTFASAAGNAAGINLGPLALAGAPGFVQKNWNATGALPQAQTSTSESDIVTPSGGTLVDSSGSATAANFIIGSAGTFSRLNNPDQSISGLYSGYLFATAASPTALIDIADIPYARYDIVFYVMGFSQNVAARIAEINSGLEYGFRTPAILPAGSDPVWFRGADQTNASNGTFENYPVSTHVIFRGLSGTDQSFDLNQVTDNGGIAAFQIIEDLDTDGDGMGDNYEISVGLDPNDDGTTDPVKEGANGDFDGDGILNIDEHDDGTNPTDPDTDGDGYTDDVETDTGIFVSTSDTGTDPRLPDFDGDGLLDGVETNTGIFVDANDTGTDPLVANFDTDQDGWSDEYEVGAGGTNLADPEDPGGPNPTGFAIGFNAIAGVGGGPTVEFGPLVYAGAPGVEQKNWNRTIDLANNTTDASGTIAKIATPNAGEIVDSAGNVIGDAGSGVGVTFTAGFGAYSSFPDNATPYGRLYNSFIYGRSQEATDASITLTGIPYANYDVYVYFGSETNGRTGTISSSAAGTTYSFTTQVVDGSPGTFLQTTDTGSGNPAANYAVFSGQSGGTFDVTVTPGALQNSMGIYGIQVVEAAASGDPTLTLSNPQISGTVFTADFTTDTAGTFILERSETLNNDWIQIGSSFSVGVGTSQVTDPSAPATKAFYRVSEP</sequence>
<keyword evidence="2" id="KW-0964">Secreted</keyword>
<dbReference type="RefSeq" id="WP_338686410.1">
    <property type="nucleotide sequence ID" value="NZ_AP024702.1"/>
</dbReference>
<feature type="region of interest" description="Disordered" evidence="5">
    <location>
        <begin position="320"/>
        <end position="397"/>
    </location>
</feature>
<dbReference type="EMBL" id="AP024702">
    <property type="protein sequence ID" value="BCX49702.1"/>
    <property type="molecule type" value="Genomic_DNA"/>
</dbReference>
<feature type="region of interest" description="Disordered" evidence="5">
    <location>
        <begin position="634"/>
        <end position="685"/>
    </location>
</feature>
<keyword evidence="8" id="KW-1185">Reference proteome</keyword>
<proteinExistence type="predicted"/>
<dbReference type="Proteomes" id="UP001374893">
    <property type="component" value="Chromosome"/>
</dbReference>
<accession>A0ABM7RIC3</accession>
<dbReference type="InterPro" id="IPR035986">
    <property type="entry name" value="PKD_dom_sf"/>
</dbReference>
<feature type="compositionally biased region" description="Acidic residues" evidence="5">
    <location>
        <begin position="675"/>
        <end position="685"/>
    </location>
</feature>
<organism evidence="7 8">
    <name type="scientific">Haloferula helveola</name>
    <dbReference type="NCBI Taxonomy" id="490095"/>
    <lineage>
        <taxon>Bacteria</taxon>
        <taxon>Pseudomonadati</taxon>
        <taxon>Verrucomicrobiota</taxon>
        <taxon>Verrucomicrobiia</taxon>
        <taxon>Verrucomicrobiales</taxon>
        <taxon>Verrucomicrobiaceae</taxon>
        <taxon>Haloferula</taxon>
    </lineage>
</organism>
<dbReference type="Pfam" id="PF18884">
    <property type="entry name" value="TSP3_bac"/>
    <property type="match status" value="4"/>
</dbReference>
<evidence type="ECO:0008006" key="9">
    <source>
        <dbReference type="Google" id="ProtNLM"/>
    </source>
</evidence>
<reference evidence="7 8" key="1">
    <citation type="submission" date="2021-06" db="EMBL/GenBank/DDBJ databases">
        <title>Complete genome of Haloferula helveola possessing various polysaccharide degrading enzymes.</title>
        <authorList>
            <person name="Takami H."/>
            <person name="Huang C."/>
            <person name="Hamasaki K."/>
        </authorList>
    </citation>
    <scope>NUCLEOTIDE SEQUENCE [LARGE SCALE GENOMIC DNA]</scope>
    <source>
        <strain evidence="7 8">CN-1</strain>
    </source>
</reference>
<evidence type="ECO:0000256" key="1">
    <source>
        <dbReference type="ARBA" id="ARBA00004613"/>
    </source>
</evidence>
<evidence type="ECO:0000313" key="7">
    <source>
        <dbReference type="EMBL" id="BCX49702.1"/>
    </source>
</evidence>
<dbReference type="SUPFAM" id="SSF49299">
    <property type="entry name" value="PKD domain"/>
    <property type="match status" value="1"/>
</dbReference>
<comment type="subcellular location">
    <subcellularLocation>
        <location evidence="1">Secreted</location>
    </subcellularLocation>
</comment>
<name>A0ABM7RIC3_9BACT</name>
<protein>
    <recommendedName>
        <fullName evidence="9">PKD domain-containing protein</fullName>
    </recommendedName>
</protein>
<evidence type="ECO:0000256" key="2">
    <source>
        <dbReference type="ARBA" id="ARBA00022525"/>
    </source>
</evidence>
<dbReference type="InterPro" id="IPR059100">
    <property type="entry name" value="TSP3_bac"/>
</dbReference>
<keyword evidence="4" id="KW-0106">Calcium</keyword>
<evidence type="ECO:0000256" key="6">
    <source>
        <dbReference type="SAM" id="SignalP"/>
    </source>
</evidence>
<keyword evidence="3 6" id="KW-0732">Signal</keyword>
<feature type="signal peptide" evidence="6">
    <location>
        <begin position="1"/>
        <end position="25"/>
    </location>
</feature>
<evidence type="ECO:0000256" key="4">
    <source>
        <dbReference type="ARBA" id="ARBA00022837"/>
    </source>
</evidence>
<evidence type="ECO:0000256" key="3">
    <source>
        <dbReference type="ARBA" id="ARBA00022729"/>
    </source>
</evidence>
<gene>
    <name evidence="7" type="ORF">HAHE_36100</name>
</gene>
<evidence type="ECO:0000313" key="8">
    <source>
        <dbReference type="Proteomes" id="UP001374893"/>
    </source>
</evidence>